<dbReference type="RefSeq" id="WP_265588774.1">
    <property type="nucleotide sequence ID" value="NZ_CP061205.1"/>
</dbReference>
<dbReference type="EMBL" id="JBHRSL010000010">
    <property type="protein sequence ID" value="MFC3052821.1"/>
    <property type="molecule type" value="Genomic_DNA"/>
</dbReference>
<gene>
    <name evidence="2" type="ORF">ACFOKA_12980</name>
</gene>
<reference evidence="3" key="1">
    <citation type="journal article" date="2019" name="Int. J. Syst. Evol. Microbiol.">
        <title>The Global Catalogue of Microorganisms (GCM) 10K type strain sequencing project: providing services to taxonomists for standard genome sequencing and annotation.</title>
        <authorList>
            <consortium name="The Broad Institute Genomics Platform"/>
            <consortium name="The Broad Institute Genome Sequencing Center for Infectious Disease"/>
            <person name="Wu L."/>
            <person name="Ma J."/>
        </authorList>
    </citation>
    <scope>NUCLEOTIDE SEQUENCE [LARGE SCALE GENOMIC DNA]</scope>
    <source>
        <strain evidence="3">KCTC 62164</strain>
    </source>
</reference>
<keyword evidence="3" id="KW-1185">Reference proteome</keyword>
<protein>
    <submittedName>
        <fullName evidence="2">Transposase</fullName>
    </submittedName>
</protein>
<dbReference type="Pfam" id="PF01527">
    <property type="entry name" value="HTH_Tnp_1"/>
    <property type="match status" value="1"/>
</dbReference>
<evidence type="ECO:0000256" key="1">
    <source>
        <dbReference type="SAM" id="MobiDB-lite"/>
    </source>
</evidence>
<dbReference type="InterPro" id="IPR002514">
    <property type="entry name" value="Transposase_8"/>
</dbReference>
<feature type="region of interest" description="Disordered" evidence="1">
    <location>
        <begin position="112"/>
        <end position="131"/>
    </location>
</feature>
<comment type="caution">
    <text evidence="2">The sequence shown here is derived from an EMBL/GenBank/DDBJ whole genome shotgun (WGS) entry which is preliminary data.</text>
</comment>
<dbReference type="InterPro" id="IPR010921">
    <property type="entry name" value="Trp_repressor/repl_initiator"/>
</dbReference>
<accession>A0ABV7D6S9</accession>
<organism evidence="2 3">
    <name type="scientific">Kordiimonas pumila</name>
    <dbReference type="NCBI Taxonomy" id="2161677"/>
    <lineage>
        <taxon>Bacteria</taxon>
        <taxon>Pseudomonadati</taxon>
        <taxon>Pseudomonadota</taxon>
        <taxon>Alphaproteobacteria</taxon>
        <taxon>Kordiimonadales</taxon>
        <taxon>Kordiimonadaceae</taxon>
        <taxon>Kordiimonas</taxon>
    </lineage>
</organism>
<evidence type="ECO:0000313" key="3">
    <source>
        <dbReference type="Proteomes" id="UP001595444"/>
    </source>
</evidence>
<proteinExistence type="predicted"/>
<evidence type="ECO:0000313" key="2">
    <source>
        <dbReference type="EMBL" id="MFC3052821.1"/>
    </source>
</evidence>
<dbReference type="SUPFAM" id="SSF48295">
    <property type="entry name" value="TrpR-like"/>
    <property type="match status" value="1"/>
</dbReference>
<feature type="compositionally biased region" description="Basic and acidic residues" evidence="1">
    <location>
        <begin position="113"/>
        <end position="131"/>
    </location>
</feature>
<dbReference type="Proteomes" id="UP001595444">
    <property type="component" value="Unassembled WGS sequence"/>
</dbReference>
<name>A0ABV7D6S9_9PROT</name>
<sequence>MKAKSTKSASSKAVAEQTVKNIRIVLESLRGEGSIAELCRREGLAQSMYYKWPKEFLEAGKPVDLSPPKVKEGELELWLVDLVCPFATKDRLVEACLHDLITGPLKGMTLHMQKTDPKTGEKSIIKLGGEK</sequence>